<reference evidence="2 3" key="1">
    <citation type="submission" date="2021-11" db="EMBL/GenBank/DDBJ databases">
        <title>Whole genome of Geoglobus acetivorans.</title>
        <authorList>
            <person name="Liu D."/>
        </authorList>
    </citation>
    <scope>NUCLEOTIDE SEQUENCE [LARGE SCALE GENOMIC DNA]</scope>
    <source>
        <strain evidence="2 3">SBH6</strain>
    </source>
</reference>
<dbReference type="Gene3D" id="2.40.50.140">
    <property type="entry name" value="Nucleic acid-binding proteins"/>
    <property type="match status" value="1"/>
</dbReference>
<dbReference type="InterPro" id="IPR004365">
    <property type="entry name" value="NA-bd_OB_tRNA"/>
</dbReference>
<name>A0ABZ3H7L2_GEOAI</name>
<keyword evidence="3" id="KW-1185">Reference proteome</keyword>
<sequence length="217" mass="24770">MGMDVEERLREIKEHFGELIDDDTARLLAEYSLGKFVPDARTGRIRGLVKDKRIYRDRGYCRLVVETEDGDVNLYFWDEAYEVALNDIFPGMNVEVEASRGESGYHVRNGEVVRVEVDESRIKTVSEIENGTVNVKGRIAGIEGIRETRDGKKLASFVITDGKVFTPLVLWDDKVEFAEILSPGDEVIIFNAYVNEFRGKKNIHAGRNSYIDVRRFS</sequence>
<dbReference type="InterPro" id="IPR012340">
    <property type="entry name" value="NA-bd_OB-fold"/>
</dbReference>
<dbReference type="RefSeq" id="WP_193807962.1">
    <property type="nucleotide sequence ID" value="NZ_CP087714.1"/>
</dbReference>
<evidence type="ECO:0000259" key="1">
    <source>
        <dbReference type="Pfam" id="PF01336"/>
    </source>
</evidence>
<dbReference type="Proteomes" id="UP001492541">
    <property type="component" value="Chromosome"/>
</dbReference>
<proteinExistence type="predicted"/>
<gene>
    <name evidence="2" type="ORF">LPQ35_04500</name>
</gene>
<feature type="domain" description="OB" evidence="1">
    <location>
        <begin position="133"/>
        <end position="205"/>
    </location>
</feature>
<dbReference type="Pfam" id="PF01336">
    <property type="entry name" value="tRNA_anti-codon"/>
    <property type="match status" value="1"/>
</dbReference>
<organism evidence="2 3">
    <name type="scientific">Geoglobus acetivorans</name>
    <dbReference type="NCBI Taxonomy" id="565033"/>
    <lineage>
        <taxon>Archaea</taxon>
        <taxon>Methanobacteriati</taxon>
        <taxon>Methanobacteriota</taxon>
        <taxon>Archaeoglobi</taxon>
        <taxon>Archaeoglobales</taxon>
        <taxon>Archaeoglobaceae</taxon>
        <taxon>Geoglobus</taxon>
    </lineage>
</organism>
<protein>
    <submittedName>
        <fullName evidence="2">OB-fold nucleic acid binding domain-containing protein</fullName>
    </submittedName>
</protein>
<accession>A0ABZ3H7L2</accession>
<evidence type="ECO:0000313" key="3">
    <source>
        <dbReference type="Proteomes" id="UP001492541"/>
    </source>
</evidence>
<evidence type="ECO:0000313" key="2">
    <source>
        <dbReference type="EMBL" id="XAT64631.1"/>
    </source>
</evidence>
<dbReference type="SUPFAM" id="SSF50249">
    <property type="entry name" value="Nucleic acid-binding proteins"/>
    <property type="match status" value="1"/>
</dbReference>
<dbReference type="GeneID" id="90448919"/>
<dbReference type="EMBL" id="CP087714">
    <property type="protein sequence ID" value="XAT64631.1"/>
    <property type="molecule type" value="Genomic_DNA"/>
</dbReference>